<comment type="caution">
    <text evidence="1">The sequence shown here is derived from an EMBL/GenBank/DDBJ whole genome shotgun (WGS) entry which is preliminary data.</text>
</comment>
<dbReference type="Proteomes" id="UP000467841">
    <property type="component" value="Unassembled WGS sequence"/>
</dbReference>
<keyword evidence="2" id="KW-1185">Reference proteome</keyword>
<dbReference type="EMBL" id="CACVBM020001096">
    <property type="protein sequence ID" value="CAA7030678.1"/>
    <property type="molecule type" value="Genomic_DNA"/>
</dbReference>
<evidence type="ECO:0000313" key="1">
    <source>
        <dbReference type="EMBL" id="CAA7030678.1"/>
    </source>
</evidence>
<protein>
    <submittedName>
        <fullName evidence="1">Uncharacterized protein</fullName>
    </submittedName>
</protein>
<organism evidence="1 2">
    <name type="scientific">Microthlaspi erraticum</name>
    <dbReference type="NCBI Taxonomy" id="1685480"/>
    <lineage>
        <taxon>Eukaryota</taxon>
        <taxon>Viridiplantae</taxon>
        <taxon>Streptophyta</taxon>
        <taxon>Embryophyta</taxon>
        <taxon>Tracheophyta</taxon>
        <taxon>Spermatophyta</taxon>
        <taxon>Magnoliopsida</taxon>
        <taxon>eudicotyledons</taxon>
        <taxon>Gunneridae</taxon>
        <taxon>Pentapetalae</taxon>
        <taxon>rosids</taxon>
        <taxon>malvids</taxon>
        <taxon>Brassicales</taxon>
        <taxon>Brassicaceae</taxon>
        <taxon>Coluteocarpeae</taxon>
        <taxon>Microthlaspi</taxon>
    </lineage>
</organism>
<dbReference type="AlphaFoldDB" id="A0A6D2IST0"/>
<name>A0A6D2IST0_9BRAS</name>
<gene>
    <name evidence="1" type="ORF">MERR_LOCUS17913</name>
</gene>
<reference evidence="1" key="1">
    <citation type="submission" date="2020-01" db="EMBL/GenBank/DDBJ databases">
        <authorList>
            <person name="Mishra B."/>
        </authorList>
    </citation>
    <scope>NUCLEOTIDE SEQUENCE [LARGE SCALE GENOMIC DNA]</scope>
</reference>
<proteinExistence type="predicted"/>
<evidence type="ECO:0000313" key="2">
    <source>
        <dbReference type="Proteomes" id="UP000467841"/>
    </source>
</evidence>
<accession>A0A6D2IST0</accession>
<sequence>MPMDSVYSNMASLMINEKKGHDGELTARMRYGPWFLWRIWKDRNDLCFTGKHLQADLLVHRALGDAKEWFDQLRKPISTQASAATPQSRWKPPPSGFLKCNVDASWVFGQNLTGSQVQ</sequence>
<dbReference type="OrthoDB" id="1112231at2759"/>